<dbReference type="RefSeq" id="WP_168878449.1">
    <property type="nucleotide sequence ID" value="NZ_JABAIM010000005.1"/>
</dbReference>
<organism evidence="1 2">
    <name type="scientific">Leeia aquatica</name>
    <dbReference type="NCBI Taxonomy" id="2725557"/>
    <lineage>
        <taxon>Bacteria</taxon>
        <taxon>Pseudomonadati</taxon>
        <taxon>Pseudomonadota</taxon>
        <taxon>Betaproteobacteria</taxon>
        <taxon>Neisseriales</taxon>
        <taxon>Leeiaceae</taxon>
        <taxon>Leeia</taxon>
    </lineage>
</organism>
<reference evidence="1 2" key="1">
    <citation type="submission" date="2020-04" db="EMBL/GenBank/DDBJ databases">
        <title>Draft genome of Leeia sp. IMCC25680.</title>
        <authorList>
            <person name="Song J."/>
            <person name="Cho J.-C."/>
        </authorList>
    </citation>
    <scope>NUCLEOTIDE SEQUENCE [LARGE SCALE GENOMIC DNA]</scope>
    <source>
        <strain evidence="1 2">IMCC25680</strain>
    </source>
</reference>
<dbReference type="AlphaFoldDB" id="A0A847S4U7"/>
<accession>A0A847S4U7</accession>
<dbReference type="EMBL" id="JABAIM010000005">
    <property type="protein sequence ID" value="NLR76771.1"/>
    <property type="molecule type" value="Genomic_DNA"/>
</dbReference>
<proteinExistence type="predicted"/>
<dbReference type="Proteomes" id="UP000587991">
    <property type="component" value="Unassembled WGS sequence"/>
</dbReference>
<evidence type="ECO:0000313" key="1">
    <source>
        <dbReference type="EMBL" id="NLR76771.1"/>
    </source>
</evidence>
<comment type="caution">
    <text evidence="1">The sequence shown here is derived from an EMBL/GenBank/DDBJ whole genome shotgun (WGS) entry which is preliminary data.</text>
</comment>
<protein>
    <submittedName>
        <fullName evidence="1">Uncharacterized protein</fullName>
    </submittedName>
</protein>
<gene>
    <name evidence="1" type="ORF">HF682_16505</name>
</gene>
<sequence>MFDIKGFITALLRPRKSGAVSDLTTATQMMAGLADRDMTSAHRAIIKSLQELNQNGRLSSKERLRTLQYIDEKAQPLQLGLVRECLRQLDREPQLIKPQVDLLRAYWTALADGYRLVLRDYQRKPSRALQDAIPMATARALSAFAELGKWSLLQYHPVGQRVWRNLDRLYLFAEEHRFARTPMVLHVGTPAISCEDVLLRMHLLHLAQPEGLSARQIDALDQWLMRQTKLVQLDRDIKPHRQVYAINLEAHRPAHRLRRNMIAAAYRYINTQPLLEALEQTQSELEMGEVPAQLGLGEHFQRNRDEPGLQRALACWSRDQYPSRRFERNNRQQGVEILIGLNAILHNLTGGSTVASSSHRQPVELEVLQRRSVSSPRPLPTDVELMTSPDWQLEDESIRGFGIMTEQEHAVPIHMQDLVGLQRGEQLIVGVVRRISNDQKLKLGIELLATQFRQVTLQQGNRQATALYFPDNAELGLKRALVLPTGVLDDRHPCQMLAGSQHYEIELTPPTLGDHSYQCAGFRVLAKQAA</sequence>
<name>A0A847S4U7_9NEIS</name>
<evidence type="ECO:0000313" key="2">
    <source>
        <dbReference type="Proteomes" id="UP000587991"/>
    </source>
</evidence>
<keyword evidence="2" id="KW-1185">Reference proteome</keyword>